<evidence type="ECO:0000259" key="1">
    <source>
        <dbReference type="PROSITE" id="PS50181"/>
    </source>
</evidence>
<dbReference type="InterPro" id="IPR001810">
    <property type="entry name" value="F-box_dom"/>
</dbReference>
<dbReference type="EMBL" id="JXCE01000022">
    <property type="protein sequence ID" value="KPA44775.1"/>
    <property type="molecule type" value="Genomic_DNA"/>
</dbReference>
<evidence type="ECO:0000313" key="2">
    <source>
        <dbReference type="EMBL" id="KPA44775.1"/>
    </source>
</evidence>
<proteinExistence type="predicted"/>
<keyword evidence="3" id="KW-1185">Reference proteome</keyword>
<dbReference type="AlphaFoldDB" id="A0A0N0DH09"/>
<protein>
    <recommendedName>
        <fullName evidence="1">F-box domain-containing protein</fullName>
    </recommendedName>
</protein>
<evidence type="ECO:0000313" key="3">
    <source>
        <dbReference type="Proteomes" id="UP000037904"/>
    </source>
</evidence>
<gene>
    <name evidence="2" type="ORF">FLAG1_02363</name>
</gene>
<organism evidence="2 3">
    <name type="scientific">Fusarium langsethiae</name>
    <dbReference type="NCBI Taxonomy" id="179993"/>
    <lineage>
        <taxon>Eukaryota</taxon>
        <taxon>Fungi</taxon>
        <taxon>Dikarya</taxon>
        <taxon>Ascomycota</taxon>
        <taxon>Pezizomycotina</taxon>
        <taxon>Sordariomycetes</taxon>
        <taxon>Hypocreomycetidae</taxon>
        <taxon>Hypocreales</taxon>
        <taxon>Nectriaceae</taxon>
        <taxon>Fusarium</taxon>
    </lineage>
</organism>
<name>A0A0N0DH09_FUSLA</name>
<accession>A0A0N0DH09</accession>
<dbReference type="Pfam" id="PF00646">
    <property type="entry name" value="F-box"/>
    <property type="match status" value="1"/>
</dbReference>
<feature type="domain" description="F-box" evidence="1">
    <location>
        <begin position="54"/>
        <end position="100"/>
    </location>
</feature>
<dbReference type="InterPro" id="IPR036047">
    <property type="entry name" value="F-box-like_dom_sf"/>
</dbReference>
<dbReference type="SUPFAM" id="SSF81383">
    <property type="entry name" value="F-box domain"/>
    <property type="match status" value="1"/>
</dbReference>
<sequence length="237" mass="27255">MEPTSDLQEDIEDIVRVCAYHRYEFDDLLVRTPDSKLQAPFLQRTFNTPVSSSLGTLDRLPKELMLMILRELDIASYLLFRAVNNRARDLATDTREYSRAVEHGLAGLKTLLRVQTAQLFTMSSFYQALISPSCHFCRKFGTFLSLITCQRCCFTCLEIASELRVLAIPAPKSFCTAVNMSRRDIERVCEPKLRVLYGKYSEVWESAQEGQVIPESRFTLEGGAVVNQRSRRRTQHW</sequence>
<reference evidence="2 3" key="1">
    <citation type="submission" date="2015-04" db="EMBL/GenBank/DDBJ databases">
        <title>The draft genome sequence of Fusarium langsethiae, a T-2/HT-2 mycotoxin producer.</title>
        <authorList>
            <person name="Lysoe E."/>
            <person name="Divon H.H."/>
            <person name="Terzi V."/>
            <person name="Orru L."/>
            <person name="Lamontanara A."/>
            <person name="Kolseth A.-K."/>
            <person name="Frandsen R.J."/>
            <person name="Nielsen K."/>
            <person name="Thrane U."/>
        </authorList>
    </citation>
    <scope>NUCLEOTIDE SEQUENCE [LARGE SCALE GENOMIC DNA]</scope>
    <source>
        <strain evidence="2 3">Fl201059</strain>
    </source>
</reference>
<comment type="caution">
    <text evidence="2">The sequence shown here is derived from an EMBL/GenBank/DDBJ whole genome shotgun (WGS) entry which is preliminary data.</text>
</comment>
<dbReference type="PROSITE" id="PS50181">
    <property type="entry name" value="FBOX"/>
    <property type="match status" value="1"/>
</dbReference>
<dbReference type="Proteomes" id="UP000037904">
    <property type="component" value="Unassembled WGS sequence"/>
</dbReference>